<organism evidence="2">
    <name type="scientific">Rhizophora mucronata</name>
    <name type="common">Asiatic mangrove</name>
    <dbReference type="NCBI Taxonomy" id="61149"/>
    <lineage>
        <taxon>Eukaryota</taxon>
        <taxon>Viridiplantae</taxon>
        <taxon>Streptophyta</taxon>
        <taxon>Embryophyta</taxon>
        <taxon>Tracheophyta</taxon>
        <taxon>Spermatophyta</taxon>
        <taxon>Magnoliopsida</taxon>
        <taxon>eudicotyledons</taxon>
        <taxon>Gunneridae</taxon>
        <taxon>Pentapetalae</taxon>
        <taxon>rosids</taxon>
        <taxon>fabids</taxon>
        <taxon>Malpighiales</taxon>
        <taxon>Rhizophoraceae</taxon>
        <taxon>Rhizophora</taxon>
    </lineage>
</organism>
<name>A0A2P2PGD6_RHIMU</name>
<evidence type="ECO:0000313" key="2">
    <source>
        <dbReference type="EMBL" id="MBX53794.1"/>
    </source>
</evidence>
<keyword evidence="1" id="KW-1133">Transmembrane helix</keyword>
<feature type="transmembrane region" description="Helical" evidence="1">
    <location>
        <begin position="12"/>
        <end position="33"/>
    </location>
</feature>
<keyword evidence="1" id="KW-0472">Membrane</keyword>
<protein>
    <submittedName>
        <fullName evidence="2">Uncharacterized protein</fullName>
    </submittedName>
</protein>
<dbReference type="AlphaFoldDB" id="A0A2P2PGD6"/>
<keyword evidence="1" id="KW-0812">Transmembrane</keyword>
<proteinExistence type="predicted"/>
<accession>A0A2P2PGD6</accession>
<sequence>MTFVGLSVCKSMTIYGILDFHIPSICFFLFSGFKTRLCCLRICLFS</sequence>
<reference evidence="2" key="1">
    <citation type="submission" date="2018-02" db="EMBL/GenBank/DDBJ databases">
        <title>Rhizophora mucronata_Transcriptome.</title>
        <authorList>
            <person name="Meera S.P."/>
            <person name="Sreeshan A."/>
            <person name="Augustine A."/>
        </authorList>
    </citation>
    <scope>NUCLEOTIDE SEQUENCE</scope>
    <source>
        <tissue evidence="2">Leaf</tissue>
    </source>
</reference>
<dbReference type="EMBL" id="GGEC01073310">
    <property type="protein sequence ID" value="MBX53794.1"/>
    <property type="molecule type" value="Transcribed_RNA"/>
</dbReference>
<evidence type="ECO:0000256" key="1">
    <source>
        <dbReference type="SAM" id="Phobius"/>
    </source>
</evidence>